<evidence type="ECO:0000313" key="4">
    <source>
        <dbReference type="Proteomes" id="UP000465240"/>
    </source>
</evidence>
<dbReference type="Gene3D" id="1.10.10.10">
    <property type="entry name" value="Winged helix-like DNA-binding domain superfamily/Winged helix DNA-binding domain"/>
    <property type="match status" value="1"/>
</dbReference>
<dbReference type="SMART" id="SM00044">
    <property type="entry name" value="CYCc"/>
    <property type="match status" value="1"/>
</dbReference>
<accession>A0ABQ1C8C3</accession>
<dbReference type="Pfam" id="PF00196">
    <property type="entry name" value="GerE"/>
    <property type="match status" value="1"/>
</dbReference>
<dbReference type="Gene3D" id="1.25.40.10">
    <property type="entry name" value="Tetratricopeptide repeat domain"/>
    <property type="match status" value="1"/>
</dbReference>
<dbReference type="CDD" id="cd07302">
    <property type="entry name" value="CHD"/>
    <property type="match status" value="1"/>
</dbReference>
<proteinExistence type="predicted"/>
<dbReference type="Pfam" id="PF00211">
    <property type="entry name" value="Guanylate_cyc"/>
    <property type="match status" value="1"/>
</dbReference>
<protein>
    <submittedName>
        <fullName evidence="3">LuxR family transcriptional regulator</fullName>
    </submittedName>
</protein>
<feature type="domain" description="HTH luxR-type" evidence="1">
    <location>
        <begin position="1051"/>
        <end position="1116"/>
    </location>
</feature>
<dbReference type="SUPFAM" id="SSF52540">
    <property type="entry name" value="P-loop containing nucleoside triphosphate hydrolases"/>
    <property type="match status" value="1"/>
</dbReference>
<dbReference type="InterPro" id="IPR001054">
    <property type="entry name" value="A/G_cyclase"/>
</dbReference>
<evidence type="ECO:0000259" key="2">
    <source>
        <dbReference type="PROSITE" id="PS50125"/>
    </source>
</evidence>
<dbReference type="PANTHER" id="PTHR47691">
    <property type="entry name" value="REGULATOR-RELATED"/>
    <property type="match status" value="1"/>
</dbReference>
<sequence length="1116" mass="120901">MFFSRVSHMLANMNERNPRAQARSVEWSGTDMNEPLPTGTVTLLLADVEGSTQLWQSSPDDMTAAIANLDRTLDRLVSAHHGVRPVEQGEGDSFVVAFDRASSAVACALALQRAALAPLRLRIGVHTGEVQLRDENNYVGPAINRTARLRELAHGGQTVLSGVTSDLIADCPPTDAWLTDLGSHPLRDLSRPERVVQLCHPDLCNDFAPLRLRETVVAQHLPPQLTSFVGRTAEIAEVRAVLADNRLVTLTGAGGVGKTRLALQVATLAVADFGDGTWWADLAPVTDPDLVAATVARALGLPDQPGRSPQHSLLQHIGNRNVLVVLDNCEHLLDSTATLLTSLAGGCPRLRVLCTSREPIGLTGEVTWRVPSLSLSDDAVRLFADRAAQARPGFAIDDDNAAAVVEICRRLDGMPLAIELAAARVRALTPHDILNGLQDRFRLLTGGSRTAVRRQQTLQASVDWSHNLLTQPERVLFRRLAVFLGGFDLETAQEVVSDGDLARHQVLDILALLVDKSLVVAETAGDATRYRLLETIRQYAQEKLTESVDAAALRDRHRDHYTRLAAALDMPDAIDLPMLLDRAEIEIDNLRAAYAWSRETGDAESALGLATSLQPLWLTRGYINEGSAWLDAALADADSGSADVTPAAKARALSDKAFLCNMREAESLTWAQDALEIARGLDDPALLARTLTTCGRLAARDREAAEPYLTEAEELIRNLGDRRRLSQLLYSKAFNAIVGTGDLATAVSAGTEGRDLADAIGDRNYSRGCRWCLSNALLTRGLTAEAEARHREVMTEADAEHALIWQVSARATLAHVLAYRGKPDEARRVALEALDGAAEIGRYQQGVVYSALVVAALAGGDVDAAWTACEEARKHLDGFWLKIAATPSKPAAQVALARGELASARSFADADVAAGVGCFSAHALTTRARVAFAQREFGQAERDAHDALARAVELGAHLFVPDLMETLAQLAVAAGSHLDAVRLFGATQAMRQQLEIIRFRVYDAGYLASLDEARIALSDDEFRIAWQAGSKLSADEAVAYAQRGRGERKRPASGWDSLTPTELEVVRLAQEGHSNKEIGVRLFISPRTVQTHLTHVYSKLGLTSRMQLVHEAGRRE</sequence>
<dbReference type="EMBL" id="BLKX01000001">
    <property type="protein sequence ID" value="GFG80696.1"/>
    <property type="molecule type" value="Genomic_DNA"/>
</dbReference>
<feature type="domain" description="Guanylate cyclase" evidence="2">
    <location>
        <begin position="42"/>
        <end position="150"/>
    </location>
</feature>
<dbReference type="Gene3D" id="3.30.70.1230">
    <property type="entry name" value="Nucleotide cyclase"/>
    <property type="match status" value="2"/>
</dbReference>
<dbReference type="PRINTS" id="PR00038">
    <property type="entry name" value="HTHLUXR"/>
</dbReference>
<dbReference type="SUPFAM" id="SSF55073">
    <property type="entry name" value="Nucleotide cyclase"/>
    <property type="match status" value="1"/>
</dbReference>
<dbReference type="Proteomes" id="UP000465240">
    <property type="component" value="Unassembled WGS sequence"/>
</dbReference>
<reference evidence="3 4" key="1">
    <citation type="journal article" date="2019" name="Emerg. Microbes Infect.">
        <title>Comprehensive subspecies identification of 175 nontuberculous mycobacteria species based on 7547 genomic profiles.</title>
        <authorList>
            <person name="Matsumoto Y."/>
            <person name="Kinjo T."/>
            <person name="Motooka D."/>
            <person name="Nabeya D."/>
            <person name="Jung N."/>
            <person name="Uechi K."/>
            <person name="Horii T."/>
            <person name="Iida T."/>
            <person name="Fujita J."/>
            <person name="Nakamura S."/>
        </authorList>
    </citation>
    <scope>NUCLEOTIDE SEQUENCE [LARGE SCALE GENOMIC DNA]</scope>
    <source>
        <strain evidence="3 4">JCM 18565</strain>
    </source>
</reference>
<dbReference type="InterPro" id="IPR029787">
    <property type="entry name" value="Nucleotide_cyclase"/>
</dbReference>
<dbReference type="InterPro" id="IPR058852">
    <property type="entry name" value="HTH_77"/>
</dbReference>
<dbReference type="CDD" id="cd06170">
    <property type="entry name" value="LuxR_C_like"/>
    <property type="match status" value="1"/>
</dbReference>
<dbReference type="InterPro" id="IPR036388">
    <property type="entry name" value="WH-like_DNA-bd_sf"/>
</dbReference>
<dbReference type="PANTHER" id="PTHR47691:SF3">
    <property type="entry name" value="HTH-TYPE TRANSCRIPTIONAL REGULATOR RV0890C-RELATED"/>
    <property type="match status" value="1"/>
</dbReference>
<dbReference type="Pfam" id="PF25872">
    <property type="entry name" value="HTH_77"/>
    <property type="match status" value="1"/>
</dbReference>
<dbReference type="PROSITE" id="PS00622">
    <property type="entry name" value="HTH_LUXR_1"/>
    <property type="match status" value="1"/>
</dbReference>
<dbReference type="SUPFAM" id="SSF46894">
    <property type="entry name" value="C-terminal effector domain of the bipartite response regulators"/>
    <property type="match status" value="1"/>
</dbReference>
<name>A0ABQ1C8C3_9MYCO</name>
<evidence type="ECO:0000259" key="1">
    <source>
        <dbReference type="PROSITE" id="PS50043"/>
    </source>
</evidence>
<dbReference type="SMART" id="SM00421">
    <property type="entry name" value="HTH_LUXR"/>
    <property type="match status" value="1"/>
</dbReference>
<dbReference type="InterPro" id="IPR000792">
    <property type="entry name" value="Tscrpt_reg_LuxR_C"/>
</dbReference>
<keyword evidence="4" id="KW-1185">Reference proteome</keyword>
<comment type="caution">
    <text evidence="3">The sequence shown here is derived from an EMBL/GenBank/DDBJ whole genome shotgun (WGS) entry which is preliminary data.</text>
</comment>
<dbReference type="PROSITE" id="PS50125">
    <property type="entry name" value="GUANYLATE_CYCLASE_2"/>
    <property type="match status" value="1"/>
</dbReference>
<dbReference type="InterPro" id="IPR027417">
    <property type="entry name" value="P-loop_NTPase"/>
</dbReference>
<dbReference type="SUPFAM" id="SSF48452">
    <property type="entry name" value="TPR-like"/>
    <property type="match status" value="1"/>
</dbReference>
<gene>
    <name evidence="3" type="ORF">MPRG_39720</name>
</gene>
<dbReference type="InterPro" id="IPR011990">
    <property type="entry name" value="TPR-like_helical_dom_sf"/>
</dbReference>
<dbReference type="Gene3D" id="3.40.50.300">
    <property type="entry name" value="P-loop containing nucleotide triphosphate hydrolases"/>
    <property type="match status" value="1"/>
</dbReference>
<dbReference type="PRINTS" id="PR00364">
    <property type="entry name" value="DISEASERSIST"/>
</dbReference>
<dbReference type="InterPro" id="IPR016032">
    <property type="entry name" value="Sig_transdc_resp-reg_C-effctor"/>
</dbReference>
<evidence type="ECO:0000313" key="3">
    <source>
        <dbReference type="EMBL" id="GFG80696.1"/>
    </source>
</evidence>
<organism evidence="3 4">
    <name type="scientific">Mycobacterium paragordonae</name>
    <dbReference type="NCBI Taxonomy" id="1389713"/>
    <lineage>
        <taxon>Bacteria</taxon>
        <taxon>Bacillati</taxon>
        <taxon>Actinomycetota</taxon>
        <taxon>Actinomycetes</taxon>
        <taxon>Mycobacteriales</taxon>
        <taxon>Mycobacteriaceae</taxon>
        <taxon>Mycobacterium</taxon>
    </lineage>
</organism>
<dbReference type="PROSITE" id="PS50043">
    <property type="entry name" value="HTH_LUXR_2"/>
    <property type="match status" value="1"/>
</dbReference>